<organism evidence="1 2">
    <name type="scientific">Oedothorax gibbosus</name>
    <dbReference type="NCBI Taxonomy" id="931172"/>
    <lineage>
        <taxon>Eukaryota</taxon>
        <taxon>Metazoa</taxon>
        <taxon>Ecdysozoa</taxon>
        <taxon>Arthropoda</taxon>
        <taxon>Chelicerata</taxon>
        <taxon>Arachnida</taxon>
        <taxon>Araneae</taxon>
        <taxon>Araneomorphae</taxon>
        <taxon>Entelegynae</taxon>
        <taxon>Araneoidea</taxon>
        <taxon>Linyphiidae</taxon>
        <taxon>Erigoninae</taxon>
        <taxon>Oedothorax</taxon>
    </lineage>
</organism>
<evidence type="ECO:0000313" key="2">
    <source>
        <dbReference type="Proteomes" id="UP000827092"/>
    </source>
</evidence>
<protein>
    <submittedName>
        <fullName evidence="1">Uncharacterized protein</fullName>
    </submittedName>
</protein>
<sequence length="66" mass="7613">MRTFHLLHLGNWHCPRALLGCSVCPPSLEKPRQEGPLRKKILTGHGPPRDIKVGMDYLKIVRRERC</sequence>
<name>A0AAV6VEJ5_9ARAC</name>
<dbReference type="Proteomes" id="UP000827092">
    <property type="component" value="Unassembled WGS sequence"/>
</dbReference>
<dbReference type="EMBL" id="JAFNEN010000102">
    <property type="protein sequence ID" value="KAG8194483.1"/>
    <property type="molecule type" value="Genomic_DNA"/>
</dbReference>
<accession>A0AAV6VEJ5</accession>
<proteinExistence type="predicted"/>
<evidence type="ECO:0000313" key="1">
    <source>
        <dbReference type="EMBL" id="KAG8194483.1"/>
    </source>
</evidence>
<gene>
    <name evidence="1" type="ORF">JTE90_013240</name>
</gene>
<comment type="caution">
    <text evidence="1">The sequence shown here is derived from an EMBL/GenBank/DDBJ whole genome shotgun (WGS) entry which is preliminary data.</text>
</comment>
<reference evidence="1 2" key="1">
    <citation type="journal article" date="2022" name="Nat. Ecol. Evol.">
        <title>A masculinizing supergene underlies an exaggerated male reproductive morph in a spider.</title>
        <authorList>
            <person name="Hendrickx F."/>
            <person name="De Corte Z."/>
            <person name="Sonet G."/>
            <person name="Van Belleghem S.M."/>
            <person name="Kostlbacher S."/>
            <person name="Vangestel C."/>
        </authorList>
    </citation>
    <scope>NUCLEOTIDE SEQUENCE [LARGE SCALE GENOMIC DNA]</scope>
    <source>
        <strain evidence="1">W744_W776</strain>
    </source>
</reference>
<dbReference type="AlphaFoldDB" id="A0AAV6VEJ5"/>
<keyword evidence="2" id="KW-1185">Reference proteome</keyword>